<evidence type="ECO:0000313" key="9">
    <source>
        <dbReference type="EMBL" id="KNC82657.1"/>
    </source>
</evidence>
<dbReference type="GeneID" id="25905561"/>
<dbReference type="SUPFAM" id="SSF90123">
    <property type="entry name" value="ABC transporter transmembrane region"/>
    <property type="match status" value="1"/>
</dbReference>
<dbReference type="GO" id="GO:0016020">
    <property type="term" value="C:membrane"/>
    <property type="evidence" value="ECO:0007669"/>
    <property type="project" value="InterPro"/>
</dbReference>
<dbReference type="GO" id="GO:0140359">
    <property type="term" value="F:ABC-type transporter activity"/>
    <property type="evidence" value="ECO:0007669"/>
    <property type="project" value="InterPro"/>
</dbReference>
<dbReference type="AlphaFoldDB" id="A0A0L0G0M4"/>
<feature type="transmembrane region" description="Helical" evidence="7">
    <location>
        <begin position="100"/>
        <end position="125"/>
    </location>
</feature>
<evidence type="ECO:0000256" key="3">
    <source>
        <dbReference type="ARBA" id="ARBA00022741"/>
    </source>
</evidence>
<dbReference type="PANTHER" id="PTHR24223">
    <property type="entry name" value="ATP-BINDING CASSETTE SUB-FAMILY C"/>
    <property type="match status" value="1"/>
</dbReference>
<keyword evidence="2 7" id="KW-0812">Transmembrane</keyword>
<keyword evidence="6 7" id="KW-0472">Membrane</keyword>
<accession>A0A0L0G0M4</accession>
<dbReference type="GO" id="GO:0005524">
    <property type="term" value="F:ATP binding"/>
    <property type="evidence" value="ECO:0007669"/>
    <property type="project" value="UniProtKB-KW"/>
</dbReference>
<dbReference type="InterPro" id="IPR050173">
    <property type="entry name" value="ABC_transporter_C-like"/>
</dbReference>
<feature type="domain" description="ABC transmembrane type-1" evidence="8">
    <location>
        <begin position="114"/>
        <end position="185"/>
    </location>
</feature>
<evidence type="ECO:0000256" key="7">
    <source>
        <dbReference type="SAM" id="Phobius"/>
    </source>
</evidence>
<dbReference type="InterPro" id="IPR036640">
    <property type="entry name" value="ABC1_TM_sf"/>
</dbReference>
<dbReference type="Pfam" id="PF00664">
    <property type="entry name" value="ABC_membrane"/>
    <property type="match status" value="1"/>
</dbReference>
<name>A0A0L0G0M4_9EUKA</name>
<evidence type="ECO:0000256" key="2">
    <source>
        <dbReference type="ARBA" id="ARBA00022692"/>
    </source>
</evidence>
<evidence type="ECO:0000256" key="6">
    <source>
        <dbReference type="ARBA" id="ARBA00023136"/>
    </source>
</evidence>
<keyword evidence="5 7" id="KW-1133">Transmembrane helix</keyword>
<dbReference type="STRING" id="667725.A0A0L0G0M4"/>
<reference evidence="9 10" key="1">
    <citation type="submission" date="2011-02" db="EMBL/GenBank/DDBJ databases">
        <title>The Genome Sequence of Sphaeroforma arctica JP610.</title>
        <authorList>
            <consortium name="The Broad Institute Genome Sequencing Platform"/>
            <person name="Russ C."/>
            <person name="Cuomo C."/>
            <person name="Young S.K."/>
            <person name="Zeng Q."/>
            <person name="Gargeya S."/>
            <person name="Alvarado L."/>
            <person name="Berlin A."/>
            <person name="Chapman S.B."/>
            <person name="Chen Z."/>
            <person name="Freedman E."/>
            <person name="Gellesch M."/>
            <person name="Goldberg J."/>
            <person name="Griggs A."/>
            <person name="Gujja S."/>
            <person name="Heilman E."/>
            <person name="Heiman D."/>
            <person name="Howarth C."/>
            <person name="Mehta T."/>
            <person name="Neiman D."/>
            <person name="Pearson M."/>
            <person name="Roberts A."/>
            <person name="Saif S."/>
            <person name="Shea T."/>
            <person name="Shenoy N."/>
            <person name="Sisk P."/>
            <person name="Stolte C."/>
            <person name="Sykes S."/>
            <person name="White J."/>
            <person name="Yandava C."/>
            <person name="Burger G."/>
            <person name="Gray M.W."/>
            <person name="Holland P.W.H."/>
            <person name="King N."/>
            <person name="Lang F.B.F."/>
            <person name="Roger A.J."/>
            <person name="Ruiz-Trillo I."/>
            <person name="Haas B."/>
            <person name="Nusbaum C."/>
            <person name="Birren B."/>
        </authorList>
    </citation>
    <scope>NUCLEOTIDE SEQUENCE [LARGE SCALE GENOMIC DNA]</scope>
    <source>
        <strain evidence="9 10">JP610</strain>
    </source>
</reference>
<protein>
    <recommendedName>
        <fullName evidence="8">ABC transmembrane type-1 domain-containing protein</fullName>
    </recommendedName>
</protein>
<evidence type="ECO:0000259" key="8">
    <source>
        <dbReference type="PROSITE" id="PS50929"/>
    </source>
</evidence>
<proteinExistence type="predicted"/>
<dbReference type="eggNOG" id="KOG0054">
    <property type="taxonomic scope" value="Eukaryota"/>
</dbReference>
<dbReference type="RefSeq" id="XP_014156559.1">
    <property type="nucleotide sequence ID" value="XM_014301084.1"/>
</dbReference>
<dbReference type="Proteomes" id="UP000054560">
    <property type="component" value="Unassembled WGS sequence"/>
</dbReference>
<evidence type="ECO:0000313" key="10">
    <source>
        <dbReference type="Proteomes" id="UP000054560"/>
    </source>
</evidence>
<feature type="transmembrane region" description="Helical" evidence="7">
    <location>
        <begin position="56"/>
        <end position="80"/>
    </location>
</feature>
<keyword evidence="1" id="KW-0813">Transport</keyword>
<evidence type="ECO:0000256" key="5">
    <source>
        <dbReference type="ARBA" id="ARBA00022989"/>
    </source>
</evidence>
<gene>
    <name evidence="9" type="ORF">SARC_05057</name>
</gene>
<dbReference type="Gene3D" id="1.20.1560.10">
    <property type="entry name" value="ABC transporter type 1, transmembrane domain"/>
    <property type="match status" value="1"/>
</dbReference>
<dbReference type="OrthoDB" id="1745352at2759"/>
<organism evidence="9 10">
    <name type="scientific">Sphaeroforma arctica JP610</name>
    <dbReference type="NCBI Taxonomy" id="667725"/>
    <lineage>
        <taxon>Eukaryota</taxon>
        <taxon>Ichthyosporea</taxon>
        <taxon>Ichthyophonida</taxon>
        <taxon>Sphaeroforma</taxon>
    </lineage>
</organism>
<keyword evidence="10" id="KW-1185">Reference proteome</keyword>
<keyword evidence="4" id="KW-0067">ATP-binding</keyword>
<sequence length="185" mass="20631">MIPHPSTNPLLVLLSVFPLTYEPNVHSQTQLIESEVAATGNVSANVFMMYFESMGYLTCIAILVTYIFSQIFQLSSSVWLSHWSSVSSADPVFANEHWGYYLGIYGACGIGFSLFTVFVVFISAIGSITASQLKRLDSVSRSPIFAHFGETLNGVSTIRAYKAGDRFINMFEQHLNHNQKVLRCR</sequence>
<keyword evidence="3" id="KW-0547">Nucleotide-binding</keyword>
<dbReference type="InterPro" id="IPR011527">
    <property type="entry name" value="ABC1_TM_dom"/>
</dbReference>
<evidence type="ECO:0000256" key="4">
    <source>
        <dbReference type="ARBA" id="ARBA00022840"/>
    </source>
</evidence>
<dbReference type="EMBL" id="KQ241905">
    <property type="protein sequence ID" value="KNC82657.1"/>
    <property type="molecule type" value="Genomic_DNA"/>
</dbReference>
<evidence type="ECO:0000256" key="1">
    <source>
        <dbReference type="ARBA" id="ARBA00022448"/>
    </source>
</evidence>
<dbReference type="PROSITE" id="PS50929">
    <property type="entry name" value="ABC_TM1F"/>
    <property type="match status" value="1"/>
</dbReference>